<evidence type="ECO:0000256" key="8">
    <source>
        <dbReference type="ARBA" id="ARBA00023329"/>
    </source>
</evidence>
<gene>
    <name evidence="13" type="ORF">TRFO_28072</name>
</gene>
<keyword evidence="5" id="KW-0963">Cytoplasm</keyword>
<dbReference type="Pfam" id="PF00400">
    <property type="entry name" value="WD40"/>
    <property type="match status" value="4"/>
</dbReference>
<dbReference type="InterPro" id="IPR016453">
    <property type="entry name" value="COPB2"/>
</dbReference>
<dbReference type="EMBL" id="MLAK01000794">
    <property type="protein sequence ID" value="OHT04375.1"/>
    <property type="molecule type" value="Genomic_DNA"/>
</dbReference>
<feature type="domain" description="COPA/B second beta-propeller" evidence="11">
    <location>
        <begin position="322"/>
        <end position="566"/>
    </location>
</feature>
<proteinExistence type="inferred from homology"/>
<protein>
    <recommendedName>
        <fullName evidence="9">Beta'-coat protein</fullName>
    </recommendedName>
</protein>
<dbReference type="VEuPathDB" id="TrichDB:TRFO_28072"/>
<accession>A0A1J4JYX7</accession>
<dbReference type="Gene3D" id="1.25.40.470">
    <property type="match status" value="1"/>
</dbReference>
<dbReference type="InterPro" id="IPR036322">
    <property type="entry name" value="WD40_repeat_dom_sf"/>
</dbReference>
<evidence type="ECO:0000313" key="13">
    <source>
        <dbReference type="EMBL" id="OHT04375.1"/>
    </source>
</evidence>
<feature type="repeat" description="WD" evidence="10">
    <location>
        <begin position="96"/>
        <end position="137"/>
    </location>
</feature>
<dbReference type="Pfam" id="PF23953">
    <property type="entry name" value="TPR_COPA_B"/>
    <property type="match status" value="1"/>
</dbReference>
<dbReference type="PROSITE" id="PS50294">
    <property type="entry name" value="WD_REPEATS_REGION"/>
    <property type="match status" value="2"/>
</dbReference>
<comment type="similarity">
    <text evidence="3">Belongs to the WD repeat COPB2 family.</text>
</comment>
<dbReference type="GO" id="GO:0006890">
    <property type="term" value="P:retrograde vesicle-mediated transport, Golgi to endoplasmic reticulum"/>
    <property type="evidence" value="ECO:0007669"/>
    <property type="project" value="TreeGrafter"/>
</dbReference>
<keyword evidence="8" id="KW-0968">Cytoplasmic vesicle</keyword>
<evidence type="ECO:0000256" key="3">
    <source>
        <dbReference type="ARBA" id="ARBA00010844"/>
    </source>
</evidence>
<dbReference type="InterPro" id="IPR006692">
    <property type="entry name" value="Beta-prop_COPA/B_2nd"/>
</dbReference>
<dbReference type="GO" id="GO:0000139">
    <property type="term" value="C:Golgi membrane"/>
    <property type="evidence" value="ECO:0007669"/>
    <property type="project" value="UniProtKB-SubCell"/>
</dbReference>
<evidence type="ECO:0000256" key="2">
    <source>
        <dbReference type="ARBA" id="ARBA00004347"/>
    </source>
</evidence>
<comment type="caution">
    <text evidence="13">The sequence shown here is derived from an EMBL/GenBank/DDBJ whole genome shotgun (WGS) entry which is preliminary data.</text>
</comment>
<dbReference type="GeneID" id="94840653"/>
<keyword evidence="7" id="KW-0677">Repeat</keyword>
<dbReference type="SUPFAM" id="SSF50978">
    <property type="entry name" value="WD40 repeat-like"/>
    <property type="match status" value="2"/>
</dbReference>
<dbReference type="AlphaFoldDB" id="A0A1J4JYX7"/>
<dbReference type="RefSeq" id="XP_068357511.1">
    <property type="nucleotide sequence ID" value="XM_068505949.1"/>
</dbReference>
<evidence type="ECO:0000256" key="10">
    <source>
        <dbReference type="PROSITE-ProRule" id="PRU00221"/>
    </source>
</evidence>
<dbReference type="CDD" id="cd00200">
    <property type="entry name" value="WD40"/>
    <property type="match status" value="1"/>
</dbReference>
<dbReference type="InterPro" id="IPR019775">
    <property type="entry name" value="WD40_repeat_CS"/>
</dbReference>
<evidence type="ECO:0000256" key="1">
    <source>
        <dbReference type="ARBA" id="ARBA00004255"/>
    </source>
</evidence>
<keyword evidence="6 10" id="KW-0853">WD repeat</keyword>
<dbReference type="GO" id="GO:0006891">
    <property type="term" value="P:intra-Golgi vesicle-mediated transport"/>
    <property type="evidence" value="ECO:0007669"/>
    <property type="project" value="TreeGrafter"/>
</dbReference>
<dbReference type="GO" id="GO:0006886">
    <property type="term" value="P:intracellular protein transport"/>
    <property type="evidence" value="ECO:0007669"/>
    <property type="project" value="InterPro"/>
</dbReference>
<dbReference type="InterPro" id="IPR001680">
    <property type="entry name" value="WD40_rpt"/>
</dbReference>
<dbReference type="PROSITE" id="PS00678">
    <property type="entry name" value="WD_REPEATS_1"/>
    <property type="match status" value="1"/>
</dbReference>
<evidence type="ECO:0000259" key="11">
    <source>
        <dbReference type="Pfam" id="PF04053"/>
    </source>
</evidence>
<name>A0A1J4JYX7_9EUKA</name>
<evidence type="ECO:0000259" key="12">
    <source>
        <dbReference type="Pfam" id="PF23953"/>
    </source>
</evidence>
<dbReference type="GO" id="GO:0005198">
    <property type="term" value="F:structural molecule activity"/>
    <property type="evidence" value="ECO:0007669"/>
    <property type="project" value="InterPro"/>
</dbReference>
<sequence>MSLSKYKRLYTLQSARVKCLDFHPTQPLLLASLYSGDAFIVDCTTGTIIKTIQVHTGVPLRTGRWISHNGNVVFGGDKCSFNFYSPTKGKLILEVPDAHKRYVRSIAIHPTELSMLSCSDDLTCKLWDITSGCQLVRTFDYHNGLVMDIKWNPRDPTTFASCSLDGTAIFWDVSSPQPRFTQKISSKAVNCISFIFSGDRPLLAASSDDCTVQVFDLQTRSLLSTLEGHEKNVSRVEFHPTRPILVSVGEDSVCYLWSSHTFKKENVINAGLERGWALSISPSSPLVAVGYDRGLSIVKFVHTGIPISLDSSGKTVIAHGSDLSTTSIKNHSEIVDGQELSLTWKEAITAELVPIELLHSPNSRYVTALSDGEYTIFTTLGFRSRSYGKGFKFAWSQTSTCYAVLDVTGSIRLFSNFEEASVIDRFCRKIWGGALLSASVDRGIEFYDWDTGKLIRRIESKGSEVKWSGDLVAIRTKDSIFILQYNQPDSDSIYSEESGYEESFTLLHEIEAKSTSICWSSGILFYSENTKINRFVSGVVQSTATLKSPADILGYLPRDNLLVLADQQRKIIGINLPYTLIEFEASVAEGEEPDPEDVPEEYRSRCAKFLKQIGQKELALSVTSDPSMKFELALELGKLDIAQQTATDASMWKRLARAALNCGDFEMSKLSLKNCGDYSTLLMLYKAKNCREEMEQLIEESEAANQLNVAFTAALLTDHKKKACEILMKSGKFAEAALFARSNIPEMTSECVKLWKQNVSSKIADGIADPSEYPNLFDELIEH</sequence>
<dbReference type="SMART" id="SM00320">
    <property type="entry name" value="WD40"/>
    <property type="match status" value="7"/>
</dbReference>
<dbReference type="InterPro" id="IPR056176">
    <property type="entry name" value="TPR_COPA_B"/>
</dbReference>
<evidence type="ECO:0000256" key="6">
    <source>
        <dbReference type="ARBA" id="ARBA00022574"/>
    </source>
</evidence>
<comment type="subcellular location">
    <subcellularLocation>
        <location evidence="2">Cytoplasmic vesicle</location>
        <location evidence="2">COPI-coated vesicle membrane</location>
        <topology evidence="2">Peripheral membrane protein</topology>
        <orientation evidence="2">Cytoplasmic side</orientation>
    </subcellularLocation>
    <subcellularLocation>
        <location evidence="1">Golgi apparatus membrane</location>
        <topology evidence="1">Peripheral membrane protein</topology>
        <orientation evidence="1">Cytoplasmic side</orientation>
    </subcellularLocation>
</comment>
<dbReference type="CDD" id="cd22947">
    <property type="entry name" value="Coatomer_WDAD_beta-like"/>
    <property type="match status" value="1"/>
</dbReference>
<dbReference type="InterPro" id="IPR015943">
    <property type="entry name" value="WD40/YVTN_repeat-like_dom_sf"/>
</dbReference>
<dbReference type="Gene3D" id="2.130.10.10">
    <property type="entry name" value="YVTN repeat-like/Quinoprotein amine dehydrogenase"/>
    <property type="match status" value="1"/>
</dbReference>
<reference evidence="13" key="1">
    <citation type="submission" date="2016-10" db="EMBL/GenBank/DDBJ databases">
        <authorList>
            <person name="Benchimol M."/>
            <person name="Almeida L.G."/>
            <person name="Vasconcelos A.T."/>
            <person name="Perreira-Neves A."/>
            <person name="Rosa I.A."/>
            <person name="Tasca T."/>
            <person name="Bogo M.R."/>
            <person name="de Souza W."/>
        </authorList>
    </citation>
    <scope>NUCLEOTIDE SEQUENCE [LARGE SCALE GENOMIC DNA]</scope>
    <source>
        <strain evidence="13">K</strain>
    </source>
</reference>
<organism evidence="13 14">
    <name type="scientific">Tritrichomonas foetus</name>
    <dbReference type="NCBI Taxonomy" id="1144522"/>
    <lineage>
        <taxon>Eukaryota</taxon>
        <taxon>Metamonada</taxon>
        <taxon>Parabasalia</taxon>
        <taxon>Tritrichomonadida</taxon>
        <taxon>Tritrichomonadidae</taxon>
        <taxon>Tritrichomonas</taxon>
    </lineage>
</organism>
<evidence type="ECO:0000256" key="9">
    <source>
        <dbReference type="ARBA" id="ARBA00032920"/>
    </source>
</evidence>
<keyword evidence="4" id="KW-0813">Transport</keyword>
<dbReference type="PIRSF" id="PIRSF005567">
    <property type="entry name" value="Coatomer_beta'_subunit"/>
    <property type="match status" value="1"/>
</dbReference>
<keyword evidence="14" id="KW-1185">Reference proteome</keyword>
<evidence type="ECO:0000256" key="7">
    <source>
        <dbReference type="ARBA" id="ARBA00022737"/>
    </source>
</evidence>
<dbReference type="PANTHER" id="PTHR19876">
    <property type="entry name" value="COATOMER"/>
    <property type="match status" value="1"/>
</dbReference>
<feature type="domain" description="COPA/B TPR" evidence="12">
    <location>
        <begin position="597"/>
        <end position="756"/>
    </location>
</feature>
<evidence type="ECO:0000256" key="5">
    <source>
        <dbReference type="ARBA" id="ARBA00022490"/>
    </source>
</evidence>
<feature type="repeat" description="WD" evidence="10">
    <location>
        <begin position="226"/>
        <end position="267"/>
    </location>
</feature>
<dbReference type="Pfam" id="PF04053">
    <property type="entry name" value="B-prop_COPA_B_2nd"/>
    <property type="match status" value="1"/>
</dbReference>
<dbReference type="PANTHER" id="PTHR19876:SF2">
    <property type="entry name" value="COATOMER SUBUNIT BETA"/>
    <property type="match status" value="1"/>
</dbReference>
<dbReference type="GO" id="GO:0006888">
    <property type="term" value="P:endoplasmic reticulum to Golgi vesicle-mediated transport"/>
    <property type="evidence" value="ECO:0007669"/>
    <property type="project" value="TreeGrafter"/>
</dbReference>
<dbReference type="OrthoDB" id="10261470at2759"/>
<evidence type="ECO:0000313" key="14">
    <source>
        <dbReference type="Proteomes" id="UP000179807"/>
    </source>
</evidence>
<dbReference type="GO" id="GO:0030126">
    <property type="term" value="C:COPI vesicle coat"/>
    <property type="evidence" value="ECO:0007669"/>
    <property type="project" value="TreeGrafter"/>
</dbReference>
<feature type="repeat" description="WD" evidence="10">
    <location>
        <begin position="139"/>
        <end position="181"/>
    </location>
</feature>
<dbReference type="InterPro" id="IPR050844">
    <property type="entry name" value="Coatomer_complex_subunit"/>
</dbReference>
<evidence type="ECO:0000256" key="4">
    <source>
        <dbReference type="ARBA" id="ARBA00022448"/>
    </source>
</evidence>
<dbReference type="Proteomes" id="UP000179807">
    <property type="component" value="Unassembled WGS sequence"/>
</dbReference>
<dbReference type="PROSITE" id="PS50082">
    <property type="entry name" value="WD_REPEATS_2"/>
    <property type="match status" value="3"/>
</dbReference>